<evidence type="ECO:0000256" key="2">
    <source>
        <dbReference type="ARBA" id="ARBA00022771"/>
    </source>
</evidence>
<feature type="region of interest" description="Disordered" evidence="4">
    <location>
        <begin position="202"/>
        <end position="228"/>
    </location>
</feature>
<organism evidence="6 7">
    <name type="scientific">Porcisia hertigi</name>
    <dbReference type="NCBI Taxonomy" id="2761500"/>
    <lineage>
        <taxon>Eukaryota</taxon>
        <taxon>Discoba</taxon>
        <taxon>Euglenozoa</taxon>
        <taxon>Kinetoplastea</taxon>
        <taxon>Metakinetoplastina</taxon>
        <taxon>Trypanosomatida</taxon>
        <taxon>Trypanosomatidae</taxon>
        <taxon>Leishmaniinae</taxon>
        <taxon>Porcisia</taxon>
    </lineage>
</organism>
<feature type="region of interest" description="Disordered" evidence="4">
    <location>
        <begin position="563"/>
        <end position="584"/>
    </location>
</feature>
<dbReference type="Proteomes" id="UP000674318">
    <property type="component" value="Unassembled WGS sequence"/>
</dbReference>
<dbReference type="EMBL" id="JAFJZO010000027">
    <property type="protein sequence ID" value="KAG5501572.1"/>
    <property type="molecule type" value="Genomic_DNA"/>
</dbReference>
<dbReference type="KEGG" id="phet:94289482"/>
<evidence type="ECO:0000256" key="4">
    <source>
        <dbReference type="SAM" id="MobiDB-lite"/>
    </source>
</evidence>
<feature type="region of interest" description="Disordered" evidence="4">
    <location>
        <begin position="1016"/>
        <end position="1056"/>
    </location>
</feature>
<dbReference type="PROSITE" id="PS01358">
    <property type="entry name" value="ZF_RANBP2_1"/>
    <property type="match status" value="1"/>
</dbReference>
<keyword evidence="7" id="KW-1185">Reference proteome</keyword>
<dbReference type="OrthoDB" id="241166at2759"/>
<feature type="domain" description="RanBP2-type" evidence="5">
    <location>
        <begin position="1362"/>
        <end position="1381"/>
    </location>
</feature>
<reference evidence="6 7" key="1">
    <citation type="submission" date="2021-02" db="EMBL/GenBank/DDBJ databases">
        <title>Porcisia hertigi Genome sequencing and assembly.</title>
        <authorList>
            <person name="Almutairi H."/>
            <person name="Gatherer D."/>
        </authorList>
    </citation>
    <scope>NUCLEOTIDE SEQUENCE [LARGE SCALE GENOMIC DNA]</scope>
    <source>
        <strain evidence="6 7">C119</strain>
    </source>
</reference>
<evidence type="ECO:0000256" key="3">
    <source>
        <dbReference type="ARBA" id="ARBA00022833"/>
    </source>
</evidence>
<name>A0A836IAJ8_9TRYP</name>
<evidence type="ECO:0000313" key="7">
    <source>
        <dbReference type="Proteomes" id="UP000674318"/>
    </source>
</evidence>
<evidence type="ECO:0000313" key="6">
    <source>
        <dbReference type="EMBL" id="KAG5501572.1"/>
    </source>
</evidence>
<keyword evidence="2" id="KW-0863">Zinc-finger</keyword>
<sequence>MRRPHALSPLLSYPAWQEPRMGGGFSRPNGFHLATPPHLPRSPSSTPALRLSAALEGTKVVGTADPASLLVGSAALPSSAPSSQNGDEPHLPLAALVSSFTTTHSGRRAGEVVEEASLALWLFHLLQLLRRSSLFPSPIAITHCSGVMTMPTPMPSRVPFLQPPQPCSQEKEGFGRLHGEVRVLGDLLRACRFSDRPRPLYVPATSTSAAHPGRGGPPRRTSSRERRAPVQLMATPTDAEEAWLLPLQRDVVKCVLQRLNVMELVCKRLAAQDTCQRCDTSVPLEKASCEEVTAFFLEEVRVVAELVALCGVHERDAQSLTCLIHVLTAAADAGVVISVSRLVEAAAAAVAQHDRWKSDAEGSSVAKTTWCSCVPWLLHCYTTTRFRWPASHLTSLAQAASGDSADSWSTASAWMTAAADRVCATQSVELLQLTQTPSEAWKGSVAAGSGTGASVERGKIARAHTFGLWQSVLDAESANATEAQTYVSDRDGRRNLGRETCESWLREWYAESGIAEVAVECNSDLNGTWHPYWQLVVSGMVRGCARAVDAIVELSEDASVWRRNERSSARSKSNRPQAPASLSSTRTTLEEMQFYAVGSFVCLRRITSSLQRHRRLKPLLQLYAMVSGCVGPCAAVAEAFPSQQRQQRSCENDDGHRSTGGSTHCFSMEAAAELRCRLLSGRLLQEGFMASAFQNGRHRRDHSPPAYLAQRHQAGAMLWREVVLFDAYTLITIGHVSEHAVDGEGLSKKALLHQLAWLQQECALHLTVLGASESDKTGCFASGCHSAESCGNVRGQTAATEGHDIPHIITPARRSVLQQYLTPRTRAGLIAKLREGLRLSAKVLARWGTPEQICALYLRYPSMGPSWEVGRALLQCGHYSVAVRVLESLLSSNAAVRGASASYQSAATSASPPSLFSSSANAVRQLLLEAIEGAAAALVQQCWSIALPTSKASPDTPATYTDDRAAEEEVPLPTELRKRLHSLYALLYSLPVPLPLCLHAVVRGLTLASSDATANVAHGNDGDAALPSTASRGRERRFDTSAHSPPALPSSLPQPCTSAEARTRTAAVLCTYVLRCHLAEKPHEGLLAKTVELWASCVAPYLGRGSSDGGVEASPAPSAMSLELSLADRYLCAVTTRLLYGHPQLPVARLLLSRLVQLGTPPASRTPSDTIGASSTVNGDAVTEVSHVRIARTVVWLLGVLYMLVDASAVGHCATSDTFSPHAGVSRSEGLAYRLCVPLAAAISPVTSITTSGQHTEHASFRPRDRHNPACCRVWNAGFTERYALDTLRLMPRIALEALERLLRSVMLHSAATAVIIPTGCHLRSVQQAGALSGRSVGFLHDRVRVILECRRAAEEEQRHPWQCSTCHLWNSRYARLCKRCNALSTVLLQCRVCGCLTSSADDRDDGGLNCDVCGTALVPPLSSQSSDDVLLSCPPSPDSLFRSSTIHPTHAGELPEGSMAAAGRHLTTAAAAATVTGTGRAACRFTASANIARVLPLRRWTCTHCRSSNDPQHVFFCRVCGQAATDPEKREAAASAAGEVSDANSSGASVRGCACCGQSPRSIEARMLPWCELCGALHQRIRELCEPSGKSCAVSSPTNSTPHSSACATGAGSRALVAAGHHSLYLWWCVECTSALNPWTRTHCELCGAGRPLTSATAAPGVTWMAMSSSPPTSPGFPYLSEKYNAAAPFIAVPWLMQACPSCNARSRVGMPHCWHCQAMLTWPLEVRQALSDGWWWWVTQVTRVVMDGGVEGSPTEDGASPSFTGLDALLHIPRTTRWLCLHDGCMTINVIDGATVDVEGESGTRERPLYYCCAACAFTPRHPPQLLNPFRDRFAWSDAAAQVSPTNTVVVEALLLPPSSPRPGDIVVRKSESVGTLSAASNISSRVRSAESASTAPQSRVQWLYRSLSSCATTNFVCASCGERRVSEIPQTAASPMLPSTTSSLLRLRSLLMVNVCLSCGCCSWGRSSCAFDVPMTSRIPSGDEMRQRRFSYPSPLRYRGNEGNVLENPSPPSLLLLLPGEHAMALRLLLRALAHAVQEGVSMEVPLSIHAASTHTRRCGCGASAVGCSAAAVTVPNRRLDWAWLSRFVFSGVRLITASVSETQPCRSDSDEGSCAPHQQWCSLHERLPWRGCDLASAQQACSAERRMVILESGSHAAGAVHSAIVDVRQVLDGVCALVEHRVKGSVPSLGSSQRRHRGKGNLTDPQFESSAAVPLCVQDAWSRRLLIAALDLLDLVNASTVFDEIGFSTLSRLCLVFRPHKSEHINTETRWAYLQDMKLSRNHVLQGCVRCEQCLTSHGPDQPCAAP</sequence>
<comment type="caution">
    <text evidence="6">The sequence shown here is derived from an EMBL/GenBank/DDBJ whole genome shotgun (WGS) entry which is preliminary data.</text>
</comment>
<keyword evidence="1" id="KW-0479">Metal-binding</keyword>
<dbReference type="InterPro" id="IPR001876">
    <property type="entry name" value="Znf_RanBP2"/>
</dbReference>
<evidence type="ECO:0000256" key="1">
    <source>
        <dbReference type="ARBA" id="ARBA00022723"/>
    </source>
</evidence>
<accession>A0A836IAJ8</accession>
<keyword evidence="3" id="KW-0862">Zinc</keyword>
<protein>
    <recommendedName>
        <fullName evidence="5">RanBP2-type domain-containing protein</fullName>
    </recommendedName>
</protein>
<feature type="compositionally biased region" description="Low complexity" evidence="4">
    <location>
        <begin position="1041"/>
        <end position="1053"/>
    </location>
</feature>
<dbReference type="RefSeq" id="XP_067756195.1">
    <property type="nucleotide sequence ID" value="XM_067899405.1"/>
</dbReference>
<proteinExistence type="predicted"/>
<gene>
    <name evidence="6" type="ORF">JKF63_03402</name>
</gene>
<evidence type="ECO:0000259" key="5">
    <source>
        <dbReference type="PROSITE" id="PS01358"/>
    </source>
</evidence>
<dbReference type="GeneID" id="94289482"/>
<dbReference type="GO" id="GO:0008270">
    <property type="term" value="F:zinc ion binding"/>
    <property type="evidence" value="ECO:0007669"/>
    <property type="project" value="UniProtKB-KW"/>
</dbReference>
<feature type="compositionally biased region" description="Polar residues" evidence="4">
    <location>
        <begin position="570"/>
        <end position="584"/>
    </location>
</feature>